<protein>
    <submittedName>
        <fullName evidence="2">Uncharacterized protein</fullName>
    </submittedName>
</protein>
<organism evidence="2 3">
    <name type="scientific">Cryptococcus gattii EJB2</name>
    <dbReference type="NCBI Taxonomy" id="1296103"/>
    <lineage>
        <taxon>Eukaryota</taxon>
        <taxon>Fungi</taxon>
        <taxon>Dikarya</taxon>
        <taxon>Basidiomycota</taxon>
        <taxon>Agaricomycotina</taxon>
        <taxon>Tremellomycetes</taxon>
        <taxon>Tremellales</taxon>
        <taxon>Cryptococcaceae</taxon>
        <taxon>Cryptococcus</taxon>
        <taxon>Cryptococcus gattii species complex</taxon>
    </lineage>
</organism>
<feature type="compositionally biased region" description="Low complexity" evidence="1">
    <location>
        <begin position="21"/>
        <end position="32"/>
    </location>
</feature>
<keyword evidence="3" id="KW-1185">Reference proteome</keyword>
<gene>
    <name evidence="2" type="ORF">I306_01797</name>
</gene>
<feature type="compositionally biased region" description="Basic and acidic residues" evidence="1">
    <location>
        <begin position="34"/>
        <end position="52"/>
    </location>
</feature>
<evidence type="ECO:0000256" key="1">
    <source>
        <dbReference type="SAM" id="MobiDB-lite"/>
    </source>
</evidence>
<feature type="region of interest" description="Disordered" evidence="1">
    <location>
        <begin position="1"/>
        <end position="52"/>
    </location>
</feature>
<name>A0ABR5C009_9TREE</name>
<evidence type="ECO:0000313" key="3">
    <source>
        <dbReference type="Proteomes" id="UP000054272"/>
    </source>
</evidence>
<sequence length="245" mass="26324">MGFPPARSAAGPSNVARGEQSGSRPSSASTPSNGKKDERQYTAEVAREHLVPSKPKDAFLRAMSGDVHHGIPNDRLSALVEAVRLDGDAKRTYIQQATTAAHLAKAACELHRVCRNDRSDPRLENVHRSLQGTLSLISVETPDGGSFLRKLQQQETRKAKRAAQTLRVFRHECLKLPISPGSGGRIRVSQIATNEVQSLEDEPSHGSQSTGLNSAEDIHPSNSGSLAEGQAAVSMVFPVEIPQAN</sequence>
<feature type="region of interest" description="Disordered" evidence="1">
    <location>
        <begin position="196"/>
        <end position="229"/>
    </location>
</feature>
<accession>A0ABR5C009</accession>
<evidence type="ECO:0000313" key="2">
    <source>
        <dbReference type="EMBL" id="KIR81083.1"/>
    </source>
</evidence>
<dbReference type="Proteomes" id="UP000054272">
    <property type="component" value="Unassembled WGS sequence"/>
</dbReference>
<reference evidence="2 3" key="1">
    <citation type="submission" date="2015-01" db="EMBL/GenBank/DDBJ databases">
        <title>The Genome Sequence of Cryptococcus gattii EJB2.</title>
        <authorList>
            <consortium name="The Broad Institute Genomics Platform"/>
            <person name="Cuomo C."/>
            <person name="Litvintseva A."/>
            <person name="Chen Y."/>
            <person name="Heitman J."/>
            <person name="Sun S."/>
            <person name="Springer D."/>
            <person name="Dromer F."/>
            <person name="Young S."/>
            <person name="Zeng Q."/>
            <person name="Gargeya S."/>
            <person name="Abouelleil A."/>
            <person name="Alvarado L."/>
            <person name="Chapman S.B."/>
            <person name="Gainer-Dewar J."/>
            <person name="Goldberg J."/>
            <person name="Griggs A."/>
            <person name="Gujja S."/>
            <person name="Hansen M."/>
            <person name="Howarth C."/>
            <person name="Imamovic A."/>
            <person name="Larimer J."/>
            <person name="Murphy C."/>
            <person name="Naylor J."/>
            <person name="Pearson M."/>
            <person name="Priest M."/>
            <person name="Roberts A."/>
            <person name="Saif S."/>
            <person name="Shea T."/>
            <person name="Sykes S."/>
            <person name="Wortman J."/>
            <person name="Nusbaum C."/>
            <person name="Birren B."/>
        </authorList>
    </citation>
    <scope>NUCLEOTIDE SEQUENCE [LARGE SCALE GENOMIC DNA]</scope>
    <source>
        <strain evidence="2 3">EJB2</strain>
    </source>
</reference>
<proteinExistence type="predicted"/>
<dbReference type="EMBL" id="KN848615">
    <property type="protein sequence ID" value="KIR81083.1"/>
    <property type="molecule type" value="Genomic_DNA"/>
</dbReference>